<name>A0A1L8D9S6_9DIPT</name>
<dbReference type="PROSITE" id="PS51782">
    <property type="entry name" value="LYSM"/>
    <property type="match status" value="1"/>
</dbReference>
<keyword evidence="1" id="KW-0472">Membrane</keyword>
<dbReference type="EMBL" id="GFDF01010861">
    <property type="protein sequence ID" value="JAV03223.1"/>
    <property type="molecule type" value="Transcribed_RNA"/>
</dbReference>
<dbReference type="InterPro" id="IPR045030">
    <property type="entry name" value="LYSM1-4"/>
</dbReference>
<proteinExistence type="predicted"/>
<dbReference type="InterPro" id="IPR036779">
    <property type="entry name" value="LysM_dom_sf"/>
</dbReference>
<dbReference type="Gene3D" id="3.10.350.10">
    <property type="entry name" value="LysM domain"/>
    <property type="match status" value="1"/>
</dbReference>
<protein>
    <submittedName>
        <fullName evidence="3">Putative conserved plasma membrane protein</fullName>
    </submittedName>
</protein>
<evidence type="ECO:0000313" key="3">
    <source>
        <dbReference type="EMBL" id="JAV03223.1"/>
    </source>
</evidence>
<evidence type="ECO:0000259" key="2">
    <source>
        <dbReference type="PROSITE" id="PS51782"/>
    </source>
</evidence>
<dbReference type="PANTHER" id="PTHR20932">
    <property type="entry name" value="LYSM AND PUTATIVE PEPTIDOGLYCAN-BINDING DOMAIN-CONTAINING PROTEIN"/>
    <property type="match status" value="1"/>
</dbReference>
<dbReference type="PANTHER" id="PTHR20932:SF13">
    <property type="entry name" value="LD36653P"/>
    <property type="match status" value="1"/>
</dbReference>
<keyword evidence="1" id="KW-0812">Transmembrane</keyword>
<dbReference type="SMART" id="SM00257">
    <property type="entry name" value="LysM"/>
    <property type="match status" value="1"/>
</dbReference>
<dbReference type="SUPFAM" id="SSF54106">
    <property type="entry name" value="LysM domain"/>
    <property type="match status" value="1"/>
</dbReference>
<accession>A0A1L8D9S6</accession>
<reference evidence="3" key="1">
    <citation type="submission" date="2016-12" db="EMBL/GenBank/DDBJ databases">
        <title>An insight into the sialome and mialome of the sand fly, Nyssomyia neivai.</title>
        <authorList>
            <person name="Sebastian V."/>
            <person name="Goulart T.M."/>
            <person name="Oliveira W."/>
            <person name="Calvo E."/>
            <person name="Oliveira L.F."/>
            <person name="Pinto M.C."/>
            <person name="Rosselino A.M."/>
            <person name="Ribeiro J.M."/>
        </authorList>
    </citation>
    <scope>NUCLEOTIDE SEQUENCE</scope>
</reference>
<dbReference type="InterPro" id="IPR018392">
    <property type="entry name" value="LysM"/>
</dbReference>
<feature type="transmembrane region" description="Helical" evidence="1">
    <location>
        <begin position="207"/>
        <end position="230"/>
    </location>
</feature>
<dbReference type="CDD" id="cd00118">
    <property type="entry name" value="LysM"/>
    <property type="match status" value="1"/>
</dbReference>
<dbReference type="AlphaFoldDB" id="A0A1L8D9S6"/>
<organism evidence="3">
    <name type="scientific">Nyssomyia neivai</name>
    <dbReference type="NCBI Taxonomy" id="330878"/>
    <lineage>
        <taxon>Eukaryota</taxon>
        <taxon>Metazoa</taxon>
        <taxon>Ecdysozoa</taxon>
        <taxon>Arthropoda</taxon>
        <taxon>Hexapoda</taxon>
        <taxon>Insecta</taxon>
        <taxon>Pterygota</taxon>
        <taxon>Neoptera</taxon>
        <taxon>Endopterygota</taxon>
        <taxon>Diptera</taxon>
        <taxon>Nematocera</taxon>
        <taxon>Psychodoidea</taxon>
        <taxon>Psychodidae</taxon>
        <taxon>Nyssomyia</taxon>
    </lineage>
</organism>
<sequence length="251" mass="28539">MKRTRTRNIPDASVDYEILQRDTELPMRRVRSPQVPTIEAQIQENDTLQAIALRFNCQVSELKRLNKIERENEIFARSIIRVPLTPHTVLLETLPGVHKSGTSSPTKVKAEPAPIEGRDLDEKLIIASISNSECASTSIQNIISNTKISTNEYRDHEDLASEILGLEETDLGQPLLSGEFNDAIPQPHIIPIRHKVDLSCNGADCDISWVCLFIFILILCFAIPIIYIFFKTEPEYEHHVERLLHENHSKL</sequence>
<keyword evidence="1" id="KW-1133">Transmembrane helix</keyword>
<dbReference type="Pfam" id="PF01476">
    <property type="entry name" value="LysM"/>
    <property type="match status" value="1"/>
</dbReference>
<evidence type="ECO:0000256" key="1">
    <source>
        <dbReference type="SAM" id="Phobius"/>
    </source>
</evidence>
<feature type="domain" description="LysM" evidence="2">
    <location>
        <begin position="38"/>
        <end position="82"/>
    </location>
</feature>